<evidence type="ECO:0000313" key="1">
    <source>
        <dbReference type="EMBL" id="HAD3010937.1"/>
    </source>
</evidence>
<sequence>MFIRFVWGLYVRKNLDILLRVVTTPHRLNPPLCGFCRFCNTERYSPVQFGLLNMVCFKYVLCTLN</sequence>
<protein>
    <submittedName>
        <fullName evidence="1">Uncharacterized protein</fullName>
    </submittedName>
</protein>
<proteinExistence type="predicted"/>
<reference evidence="1" key="1">
    <citation type="journal article" date="2018" name="Genome Biol.">
        <title>SKESA: strategic k-mer extension for scrupulous assemblies.</title>
        <authorList>
            <person name="Souvorov A."/>
            <person name="Agarwala R."/>
            <person name="Lipman D.J."/>
        </authorList>
    </citation>
    <scope>NUCLEOTIDE SEQUENCE</scope>
    <source>
        <strain evidence="1">Typhimurium</strain>
    </source>
</reference>
<reference evidence="1" key="2">
    <citation type="submission" date="2019-01" db="EMBL/GenBank/DDBJ databases">
        <authorList>
            <consortium name="NCBI Pathogen Detection Project"/>
        </authorList>
    </citation>
    <scope>NUCLEOTIDE SEQUENCE</scope>
    <source>
        <strain evidence="1">Typhimurium</strain>
    </source>
</reference>
<dbReference type="EMBL" id="DAAOGX010000006">
    <property type="protein sequence ID" value="HAD3010937.1"/>
    <property type="molecule type" value="Genomic_DNA"/>
</dbReference>
<accession>A0A5W5Z1I0</accession>
<name>A0A5W5Z1I0_SALTM</name>
<organism evidence="1">
    <name type="scientific">Salmonella typhimurium</name>
    <dbReference type="NCBI Taxonomy" id="90371"/>
    <lineage>
        <taxon>Bacteria</taxon>
        <taxon>Pseudomonadati</taxon>
        <taxon>Pseudomonadota</taxon>
        <taxon>Gammaproteobacteria</taxon>
        <taxon>Enterobacterales</taxon>
        <taxon>Enterobacteriaceae</taxon>
        <taxon>Salmonella</taxon>
    </lineage>
</organism>
<comment type="caution">
    <text evidence="1">The sequence shown here is derived from an EMBL/GenBank/DDBJ whole genome shotgun (WGS) entry which is preliminary data.</text>
</comment>
<dbReference type="AlphaFoldDB" id="A0A5W5Z1I0"/>
<gene>
    <name evidence="1" type="ORF">G1O10_11160</name>
</gene>